<comment type="caution">
    <text evidence="2">The sequence shown here is derived from an EMBL/GenBank/DDBJ whole genome shotgun (WGS) entry which is preliminary data.</text>
</comment>
<gene>
    <name evidence="2" type="ORF">BDN71DRAFT_1589026</name>
</gene>
<dbReference type="AlphaFoldDB" id="A0A9P6A323"/>
<dbReference type="EMBL" id="MU154553">
    <property type="protein sequence ID" value="KAF9496336.1"/>
    <property type="molecule type" value="Genomic_DNA"/>
</dbReference>
<evidence type="ECO:0000313" key="3">
    <source>
        <dbReference type="Proteomes" id="UP000807025"/>
    </source>
</evidence>
<accession>A0A9P6A323</accession>
<feature type="region of interest" description="Disordered" evidence="1">
    <location>
        <begin position="9"/>
        <end position="39"/>
    </location>
</feature>
<dbReference type="Proteomes" id="UP000807025">
    <property type="component" value="Unassembled WGS sequence"/>
</dbReference>
<proteinExistence type="predicted"/>
<reference evidence="2" key="1">
    <citation type="submission" date="2020-11" db="EMBL/GenBank/DDBJ databases">
        <authorList>
            <consortium name="DOE Joint Genome Institute"/>
            <person name="Ahrendt S."/>
            <person name="Riley R."/>
            <person name="Andreopoulos W."/>
            <person name="Labutti K."/>
            <person name="Pangilinan J."/>
            <person name="Ruiz-Duenas F.J."/>
            <person name="Barrasa J.M."/>
            <person name="Sanchez-Garcia M."/>
            <person name="Camarero S."/>
            <person name="Miyauchi S."/>
            <person name="Serrano A."/>
            <person name="Linde D."/>
            <person name="Babiker R."/>
            <person name="Drula E."/>
            <person name="Ayuso-Fernandez I."/>
            <person name="Pacheco R."/>
            <person name="Padilla G."/>
            <person name="Ferreira P."/>
            <person name="Barriuso J."/>
            <person name="Kellner H."/>
            <person name="Castanera R."/>
            <person name="Alfaro M."/>
            <person name="Ramirez L."/>
            <person name="Pisabarro A.G."/>
            <person name="Kuo A."/>
            <person name="Tritt A."/>
            <person name="Lipzen A."/>
            <person name="He G."/>
            <person name="Yan M."/>
            <person name="Ng V."/>
            <person name="Cullen D."/>
            <person name="Martin F."/>
            <person name="Rosso M.-N."/>
            <person name="Henrissat B."/>
            <person name="Hibbett D."/>
            <person name="Martinez A.T."/>
            <person name="Grigoriev I.V."/>
        </authorList>
    </citation>
    <scope>NUCLEOTIDE SEQUENCE</scope>
    <source>
        <strain evidence="2">ATCC 90797</strain>
    </source>
</reference>
<sequence length="222" mass="23676">MAPGVCHLEDWSGPSGGWGDTDARGEHREEVLSPSTLGTPRKLPTTFAYRFRSSPAKGFGREPYCGRVTQFSWHRLLCSRRAALTPPSTLSVIVSSGFASTPRDPAGAHQYVWAQTPGFILAYICSRSQWEVRQGEAGMGSWLGELSLSSTSTSNLDFKRRPRDLKTSDGWGSSFFVSLSACRSGLCKVGSPRMLVAHFGGVGGSLADAGATSIGLPASGKT</sequence>
<name>A0A9P6A323_PLEER</name>
<organism evidence="2 3">
    <name type="scientific">Pleurotus eryngii</name>
    <name type="common">Boletus of the steppes</name>
    <dbReference type="NCBI Taxonomy" id="5323"/>
    <lineage>
        <taxon>Eukaryota</taxon>
        <taxon>Fungi</taxon>
        <taxon>Dikarya</taxon>
        <taxon>Basidiomycota</taxon>
        <taxon>Agaricomycotina</taxon>
        <taxon>Agaricomycetes</taxon>
        <taxon>Agaricomycetidae</taxon>
        <taxon>Agaricales</taxon>
        <taxon>Pleurotineae</taxon>
        <taxon>Pleurotaceae</taxon>
        <taxon>Pleurotus</taxon>
    </lineage>
</organism>
<keyword evidence="3" id="KW-1185">Reference proteome</keyword>
<evidence type="ECO:0000313" key="2">
    <source>
        <dbReference type="EMBL" id="KAF9496336.1"/>
    </source>
</evidence>
<evidence type="ECO:0000256" key="1">
    <source>
        <dbReference type="SAM" id="MobiDB-lite"/>
    </source>
</evidence>
<feature type="compositionally biased region" description="Basic and acidic residues" evidence="1">
    <location>
        <begin position="21"/>
        <end position="31"/>
    </location>
</feature>
<protein>
    <submittedName>
        <fullName evidence="2">Uncharacterized protein</fullName>
    </submittedName>
</protein>